<dbReference type="Proteomes" id="UP000444318">
    <property type="component" value="Unassembled WGS sequence"/>
</dbReference>
<gene>
    <name evidence="1" type="ORF">GEV01_03930</name>
</gene>
<keyword evidence="2" id="KW-1185">Reference proteome</keyword>
<comment type="caution">
    <text evidence="1">The sequence shown here is derived from an EMBL/GenBank/DDBJ whole genome shotgun (WGS) entry which is preliminary data.</text>
</comment>
<accession>A0A843S3F7</accession>
<dbReference type="EMBL" id="WHUF01000001">
    <property type="protein sequence ID" value="MQA18659.1"/>
    <property type="molecule type" value="Genomic_DNA"/>
</dbReference>
<evidence type="ECO:0000313" key="2">
    <source>
        <dbReference type="Proteomes" id="UP000444318"/>
    </source>
</evidence>
<protein>
    <submittedName>
        <fullName evidence="1">DUF29 family protein</fullName>
    </submittedName>
</protein>
<sequence length="150" mass="17354">MQTLVQSRKYPSYDDDLALWTDAQIRLLLGRRFSELDIKNLIAELDGINKRELRTLKNRLRVLVMHLLKCQFQPEHPKNRWRATLIEQRERLTLLLEDSPSLRAALPEYVHQIYPAAVRMAAAETGLPASAFPADNPYSVAQILDQDFMP</sequence>
<evidence type="ECO:0000313" key="1">
    <source>
        <dbReference type="EMBL" id="MQA18659.1"/>
    </source>
</evidence>
<dbReference type="Pfam" id="PF01724">
    <property type="entry name" value="DUF29"/>
    <property type="match status" value="1"/>
</dbReference>
<dbReference type="AlphaFoldDB" id="A0A843S3F7"/>
<organism evidence="1 2">
    <name type="scientific">Rugamonas rivuli</name>
    <dbReference type="NCBI Taxonomy" id="2743358"/>
    <lineage>
        <taxon>Bacteria</taxon>
        <taxon>Pseudomonadati</taxon>
        <taxon>Pseudomonadota</taxon>
        <taxon>Betaproteobacteria</taxon>
        <taxon>Burkholderiales</taxon>
        <taxon>Oxalobacteraceae</taxon>
        <taxon>Telluria group</taxon>
        <taxon>Rugamonas</taxon>
    </lineage>
</organism>
<name>A0A843S3F7_9BURK</name>
<reference evidence="1 2" key="1">
    <citation type="submission" date="2019-10" db="EMBL/GenBank/DDBJ databases">
        <title>Two novel species isolated from a subtropical stream in China.</title>
        <authorList>
            <person name="Lu H."/>
        </authorList>
    </citation>
    <scope>NUCLEOTIDE SEQUENCE [LARGE SCALE GENOMIC DNA]</scope>
    <source>
        <strain evidence="1 2">FT103W</strain>
    </source>
</reference>
<dbReference type="Gene3D" id="1.20.1220.20">
    <property type="entry name" value="Uncharcterised protein PF01724"/>
    <property type="match status" value="1"/>
</dbReference>
<proteinExistence type="predicted"/>
<dbReference type="InterPro" id="IPR002636">
    <property type="entry name" value="DUF29"/>
</dbReference>
<dbReference type="PANTHER" id="PTHR34235">
    <property type="entry name" value="SLR1203 PROTEIN-RELATED"/>
    <property type="match status" value="1"/>
</dbReference>
<dbReference type="RefSeq" id="WP_152801841.1">
    <property type="nucleotide sequence ID" value="NZ_WHUF01000001.1"/>
</dbReference>